<keyword evidence="2" id="KW-1185">Reference proteome</keyword>
<protein>
    <submittedName>
        <fullName evidence="1">Uncharacterized protein</fullName>
    </submittedName>
</protein>
<dbReference type="EMBL" id="JACHMH010000001">
    <property type="protein sequence ID" value="MBB4682176.1"/>
    <property type="molecule type" value="Genomic_DNA"/>
</dbReference>
<organism evidence="1 2">
    <name type="scientific">Crossiella cryophila</name>
    <dbReference type="NCBI Taxonomy" id="43355"/>
    <lineage>
        <taxon>Bacteria</taxon>
        <taxon>Bacillati</taxon>
        <taxon>Actinomycetota</taxon>
        <taxon>Actinomycetes</taxon>
        <taxon>Pseudonocardiales</taxon>
        <taxon>Pseudonocardiaceae</taxon>
        <taxon>Crossiella</taxon>
    </lineage>
</organism>
<accession>A0A7W7FX29</accession>
<evidence type="ECO:0000313" key="2">
    <source>
        <dbReference type="Proteomes" id="UP000533598"/>
    </source>
</evidence>
<dbReference type="Proteomes" id="UP000533598">
    <property type="component" value="Unassembled WGS sequence"/>
</dbReference>
<dbReference type="AlphaFoldDB" id="A0A7W7FX29"/>
<reference evidence="1 2" key="1">
    <citation type="submission" date="2020-08" db="EMBL/GenBank/DDBJ databases">
        <title>Sequencing the genomes of 1000 actinobacteria strains.</title>
        <authorList>
            <person name="Klenk H.-P."/>
        </authorList>
    </citation>
    <scope>NUCLEOTIDE SEQUENCE [LARGE SCALE GENOMIC DNA]</scope>
    <source>
        <strain evidence="1 2">DSM 44230</strain>
    </source>
</reference>
<proteinExistence type="predicted"/>
<evidence type="ECO:0000313" key="1">
    <source>
        <dbReference type="EMBL" id="MBB4682176.1"/>
    </source>
</evidence>
<comment type="caution">
    <text evidence="1">The sequence shown here is derived from an EMBL/GenBank/DDBJ whole genome shotgun (WGS) entry which is preliminary data.</text>
</comment>
<sequence>MSERSEREDTRQAVGQVLRGLELFPLPDGWTPIEALAVVKCLDASGTPTWCTRRTAGINDEELLGTMVLQSELLKRDILSDWEDDGDDD</sequence>
<name>A0A7W7FX29_9PSEU</name>
<dbReference type="RefSeq" id="WP_185009272.1">
    <property type="nucleotide sequence ID" value="NZ_BAAAUI010000037.1"/>
</dbReference>
<gene>
    <name evidence="1" type="ORF">HNR67_008294</name>
</gene>